<dbReference type="CDD" id="cd07176">
    <property type="entry name" value="terB"/>
    <property type="match status" value="1"/>
</dbReference>
<reference evidence="4 5" key="1">
    <citation type="submission" date="2021-12" db="EMBL/GenBank/DDBJ databases">
        <title>Genome sequencing of bacteria with rrn-lacking chromosome and rrn-plasmid.</title>
        <authorList>
            <person name="Anda M."/>
            <person name="Iwasaki W."/>
        </authorList>
    </citation>
    <scope>NUCLEOTIDE SEQUENCE [LARGE SCALE GENOMIC DNA]</scope>
    <source>
        <strain evidence="4 5">DSM 100852</strain>
        <plasmid evidence="4 5">pFA1</plasmid>
    </source>
</reference>
<gene>
    <name evidence="4" type="ORF">FUAX_41380</name>
</gene>
<dbReference type="SUPFAM" id="SSF158682">
    <property type="entry name" value="TerB-like"/>
    <property type="match status" value="1"/>
</dbReference>
<dbReference type="Gene3D" id="1.10.3680.10">
    <property type="entry name" value="TerB-like"/>
    <property type="match status" value="1"/>
</dbReference>
<evidence type="ECO:0000259" key="2">
    <source>
        <dbReference type="Pfam" id="PF13208"/>
    </source>
</evidence>
<geneLocation type="plasmid" evidence="4 5">
    <name>pFA1</name>
</geneLocation>
<evidence type="ECO:0000313" key="5">
    <source>
        <dbReference type="Proteomes" id="UP001348817"/>
    </source>
</evidence>
<feature type="domain" description="TerB-C" evidence="3">
    <location>
        <begin position="443"/>
        <end position="564"/>
    </location>
</feature>
<sequence length="567" mass="65322">MLIDWTEGKVSDEEYKQLCGEIQRLQRVYGENNSFKGYSDSLLEYVSLKSPEIINIEVDEIMYPYYSPLFKYRLSKTVSEGKPIPAELAFTWIRKHPDHSFRTPAYRCKAEFKRLFTIRYDNAFGEGMIVKPNKTKLRYEFRPASPSLRGITIPSPDLPDPSILSKPVNKLFNIADQCEDALDPYSRYLGRKGNSKDDIEGILLLPEELFHSDNISVLNQFRTWATDEISKQNGGEVKIKDLWGQTGVDIPQKLNKKEISFIQQLLDRLGFGFAPDPRFHHEKPTMDGLLILFHEKHLKFFKPSDLFYQKELKIRLGAMIASADEDVDAQEMRFLQELVDEDDNLTSTEKRSLHAYLKWRLKTPISMTGLKAKLSHLSQKDKSVFSEILIEVALADGTIDPSEIKQIEKTYTALGLDKTTVSSDIHKVTSRNRSGISSQDGAKDTGTFELDHKLINHYETETRDAQKLLSDIFIEEEEETPELQEDVPQVFDSLSPKERELYQFLVEKETWDRKEVNQFCKKLGLMLDGGIESINEWSYEQVDAPLIDDEGEIYVDMEIAKELKELA</sequence>
<feature type="domain" description="Co-chaperone DjlA N-terminal" evidence="1">
    <location>
        <begin position="316"/>
        <end position="420"/>
    </location>
</feature>
<dbReference type="InterPro" id="IPR029024">
    <property type="entry name" value="TerB-like"/>
</dbReference>
<protein>
    <recommendedName>
        <fullName evidence="6">TerB-C domain-containing protein</fullName>
    </recommendedName>
</protein>
<organism evidence="4 5">
    <name type="scientific">Fulvitalea axinellae</name>
    <dbReference type="NCBI Taxonomy" id="1182444"/>
    <lineage>
        <taxon>Bacteria</taxon>
        <taxon>Pseudomonadati</taxon>
        <taxon>Bacteroidota</taxon>
        <taxon>Cytophagia</taxon>
        <taxon>Cytophagales</taxon>
        <taxon>Persicobacteraceae</taxon>
        <taxon>Fulvitalea</taxon>
    </lineage>
</organism>
<keyword evidence="5" id="KW-1185">Reference proteome</keyword>
<dbReference type="Pfam" id="PF05099">
    <property type="entry name" value="TerB"/>
    <property type="match status" value="1"/>
</dbReference>
<dbReference type="InterPro" id="IPR025266">
    <property type="entry name" value="TerB_N"/>
</dbReference>
<evidence type="ECO:0000259" key="3">
    <source>
        <dbReference type="Pfam" id="PF15615"/>
    </source>
</evidence>
<accession>A0AAU9CHR7</accession>
<feature type="domain" description="TerB N-terminal" evidence="2">
    <location>
        <begin position="6"/>
        <end position="105"/>
    </location>
</feature>
<keyword evidence="4" id="KW-0614">Plasmid</keyword>
<dbReference type="EMBL" id="AP025315">
    <property type="protein sequence ID" value="BDD11706.1"/>
    <property type="molecule type" value="Genomic_DNA"/>
</dbReference>
<evidence type="ECO:0000313" key="4">
    <source>
        <dbReference type="EMBL" id="BDD11706.1"/>
    </source>
</evidence>
<dbReference type="InterPro" id="IPR028932">
    <property type="entry name" value="TerB-C"/>
</dbReference>
<dbReference type="InterPro" id="IPR007791">
    <property type="entry name" value="DjlA_N"/>
</dbReference>
<dbReference type="Proteomes" id="UP001348817">
    <property type="component" value="Plasmid pFA1"/>
</dbReference>
<dbReference type="Pfam" id="PF15615">
    <property type="entry name" value="TerB_C"/>
    <property type="match status" value="1"/>
</dbReference>
<dbReference type="AlphaFoldDB" id="A0AAU9CHR7"/>
<dbReference type="Pfam" id="PF13208">
    <property type="entry name" value="TerB_N"/>
    <property type="match status" value="1"/>
</dbReference>
<proteinExistence type="predicted"/>
<evidence type="ECO:0000259" key="1">
    <source>
        <dbReference type="Pfam" id="PF05099"/>
    </source>
</evidence>
<dbReference type="KEGG" id="fax:FUAX_41380"/>
<name>A0AAU9CHR7_9BACT</name>
<evidence type="ECO:0008006" key="6">
    <source>
        <dbReference type="Google" id="ProtNLM"/>
    </source>
</evidence>